<evidence type="ECO:0000313" key="10">
    <source>
        <dbReference type="EMBL" id="SEN25618.1"/>
    </source>
</evidence>
<dbReference type="InterPro" id="IPR003439">
    <property type="entry name" value="ABC_transporter-like_ATP-bd"/>
</dbReference>
<dbReference type="GO" id="GO:0005886">
    <property type="term" value="C:plasma membrane"/>
    <property type="evidence" value="ECO:0007669"/>
    <property type="project" value="UniProtKB-SubCell"/>
</dbReference>
<reference evidence="11" key="2">
    <citation type="submission" date="2016-10" db="EMBL/GenBank/DDBJ databases">
        <authorList>
            <person name="Wibberg D."/>
        </authorList>
    </citation>
    <scope>NUCLEOTIDE SEQUENCE [LARGE SCALE GENOMIC DNA]</scope>
</reference>
<feature type="domain" description="ABC transporter" evidence="8">
    <location>
        <begin position="4"/>
        <end position="249"/>
    </location>
</feature>
<keyword evidence="9" id="KW-0378">Hydrolase</keyword>
<dbReference type="SMART" id="SM00382">
    <property type="entry name" value="AAA"/>
    <property type="match status" value="1"/>
</dbReference>
<dbReference type="Proteomes" id="UP000183063">
    <property type="component" value="Unassembled WGS sequence"/>
</dbReference>
<dbReference type="PANTHER" id="PTHR42788:SF7">
    <property type="entry name" value="NITRATE ABC TRANSPORTER ATP-BINDING PROTEIN"/>
    <property type="match status" value="1"/>
</dbReference>
<dbReference type="InterPro" id="IPR003593">
    <property type="entry name" value="AAA+_ATPase"/>
</dbReference>
<dbReference type="EMBL" id="FNXB01000001">
    <property type="protein sequence ID" value="SEH39714.1"/>
    <property type="molecule type" value="Genomic_DNA"/>
</dbReference>
<evidence type="ECO:0000256" key="6">
    <source>
        <dbReference type="ARBA" id="ARBA00022840"/>
    </source>
</evidence>
<name>A0A1H8F3N1_9HYPH</name>
<evidence type="ECO:0000313" key="12">
    <source>
        <dbReference type="Proteomes" id="UP000198939"/>
    </source>
</evidence>
<protein>
    <submittedName>
        <fullName evidence="10">ABC transport system ATP-binding protein</fullName>
    </submittedName>
    <submittedName>
        <fullName evidence="9">Thiamine import ATP-binding protein ThiQ</fullName>
        <ecNumber evidence="9">3.6.3.-</ecNumber>
    </submittedName>
</protein>
<dbReference type="Pfam" id="PF00005">
    <property type="entry name" value="ABC_tran"/>
    <property type="match status" value="1"/>
</dbReference>
<dbReference type="PROSITE" id="PS50893">
    <property type="entry name" value="ABC_TRANSPORTER_2"/>
    <property type="match status" value="1"/>
</dbReference>
<sequence length="264" mass="28414">MITLKEIKVIFGKGTPLQKQALNGVSLTIEEGSFVTVIGSNGAGKSTLLGVLAGDVLASEGQVLIGHADVTRKSTAARAGLVARVFQDPLTGSYGSLSIEENLALAARRGERRGPVSALGPQRREHFRDRIAELNLGLENRMKDRMDLLSGGQRQAVSLVMATLAGSEVLLLDEHTAALDPGMAEFVMGLTQKIVSERKLTTLMVTHSMRQALDYGHRTIMLHGGEIVLDVSGDSRKTLQVEDLIAMFRKMRGQTLDDDALLIG</sequence>
<organism evidence="9 11">
    <name type="scientific">Rhizobium tibeticum</name>
    <dbReference type="NCBI Taxonomy" id="501024"/>
    <lineage>
        <taxon>Bacteria</taxon>
        <taxon>Pseudomonadati</taxon>
        <taxon>Pseudomonadota</taxon>
        <taxon>Alphaproteobacteria</taxon>
        <taxon>Hyphomicrobiales</taxon>
        <taxon>Rhizobiaceae</taxon>
        <taxon>Rhizobium/Agrobacterium group</taxon>
        <taxon>Rhizobium</taxon>
    </lineage>
</organism>
<comment type="subcellular location">
    <subcellularLocation>
        <location evidence="1">Cell membrane</location>
        <topology evidence="1">Peripheral membrane protein</topology>
    </subcellularLocation>
</comment>
<reference evidence="10 12" key="3">
    <citation type="submission" date="2016-10" db="EMBL/GenBank/DDBJ databases">
        <authorList>
            <person name="Varghese N."/>
            <person name="Submissions S."/>
        </authorList>
    </citation>
    <scope>NUCLEOTIDE SEQUENCE [LARGE SCALE GENOMIC DNA]</scope>
    <source>
        <strain evidence="10 12">CGMCC 1.7071</strain>
    </source>
</reference>
<evidence type="ECO:0000256" key="1">
    <source>
        <dbReference type="ARBA" id="ARBA00004202"/>
    </source>
</evidence>
<dbReference type="OrthoDB" id="9776369at2"/>
<evidence type="ECO:0000256" key="7">
    <source>
        <dbReference type="ARBA" id="ARBA00023136"/>
    </source>
</evidence>
<dbReference type="GO" id="GO:0016887">
    <property type="term" value="F:ATP hydrolysis activity"/>
    <property type="evidence" value="ECO:0007669"/>
    <property type="project" value="InterPro"/>
</dbReference>
<keyword evidence="6 9" id="KW-0067">ATP-binding</keyword>
<evidence type="ECO:0000313" key="9">
    <source>
        <dbReference type="EMBL" id="SEH39714.1"/>
    </source>
</evidence>
<keyword evidence="7" id="KW-0472">Membrane</keyword>
<keyword evidence="5" id="KW-0547">Nucleotide-binding</keyword>
<dbReference type="InterPro" id="IPR050166">
    <property type="entry name" value="ABC_transporter_ATP-bind"/>
</dbReference>
<evidence type="ECO:0000256" key="5">
    <source>
        <dbReference type="ARBA" id="ARBA00022741"/>
    </source>
</evidence>
<dbReference type="InterPro" id="IPR027417">
    <property type="entry name" value="P-loop_NTPase"/>
</dbReference>
<dbReference type="InterPro" id="IPR017871">
    <property type="entry name" value="ABC_transporter-like_CS"/>
</dbReference>
<evidence type="ECO:0000256" key="2">
    <source>
        <dbReference type="ARBA" id="ARBA00005417"/>
    </source>
</evidence>
<dbReference type="AlphaFoldDB" id="A0A1H8F3N1"/>
<evidence type="ECO:0000313" key="11">
    <source>
        <dbReference type="Proteomes" id="UP000183063"/>
    </source>
</evidence>
<dbReference type="SUPFAM" id="SSF52540">
    <property type="entry name" value="P-loop containing nucleoside triphosphate hydrolases"/>
    <property type="match status" value="1"/>
</dbReference>
<keyword evidence="12" id="KW-1185">Reference proteome</keyword>
<dbReference type="STRING" id="501024.RTCCBAU85039_0143"/>
<dbReference type="GO" id="GO:0005524">
    <property type="term" value="F:ATP binding"/>
    <property type="evidence" value="ECO:0007669"/>
    <property type="project" value="UniProtKB-KW"/>
</dbReference>
<evidence type="ECO:0000256" key="3">
    <source>
        <dbReference type="ARBA" id="ARBA00022448"/>
    </source>
</evidence>
<dbReference type="Proteomes" id="UP000198939">
    <property type="component" value="Unassembled WGS sequence"/>
</dbReference>
<dbReference type="EC" id="3.6.3.-" evidence="9"/>
<evidence type="ECO:0000259" key="8">
    <source>
        <dbReference type="PROSITE" id="PS50893"/>
    </source>
</evidence>
<proteinExistence type="inferred from homology"/>
<evidence type="ECO:0000256" key="4">
    <source>
        <dbReference type="ARBA" id="ARBA00022475"/>
    </source>
</evidence>
<dbReference type="PROSITE" id="PS00211">
    <property type="entry name" value="ABC_TRANSPORTER_1"/>
    <property type="match status" value="1"/>
</dbReference>
<dbReference type="Gene3D" id="3.40.50.300">
    <property type="entry name" value="P-loop containing nucleotide triphosphate hydrolases"/>
    <property type="match status" value="1"/>
</dbReference>
<keyword evidence="4" id="KW-1003">Cell membrane</keyword>
<keyword evidence="3" id="KW-0813">Transport</keyword>
<dbReference type="PANTHER" id="PTHR42788">
    <property type="entry name" value="TAURINE IMPORT ATP-BINDING PROTEIN-RELATED"/>
    <property type="match status" value="1"/>
</dbReference>
<accession>A0A1H8F3N1</accession>
<gene>
    <name evidence="9" type="primary">thiQ_1</name>
    <name evidence="9" type="ORF">RTCCBAU85039_0143</name>
    <name evidence="10" type="ORF">SAMN05216228_1003145</name>
</gene>
<reference evidence="9" key="1">
    <citation type="submission" date="2016-10" db="EMBL/GenBank/DDBJ databases">
        <authorList>
            <person name="de Groot N.N."/>
        </authorList>
    </citation>
    <scope>NUCLEOTIDE SEQUENCE [LARGE SCALE GENOMIC DNA]</scope>
    <source>
        <strain evidence="9">CCBAU85039</strain>
    </source>
</reference>
<comment type="similarity">
    <text evidence="2">Belongs to the ABC transporter superfamily.</text>
</comment>
<dbReference type="RefSeq" id="WP_072369406.1">
    <property type="nucleotide sequence ID" value="NZ_FNXB01000001.1"/>
</dbReference>
<dbReference type="EMBL" id="FOCV01000003">
    <property type="protein sequence ID" value="SEN25618.1"/>
    <property type="molecule type" value="Genomic_DNA"/>
</dbReference>